<reference evidence="1 2" key="1">
    <citation type="journal article" date="2022" name="bioRxiv">
        <title>The genome of the oomycete Peronosclerospora sorghi, a cosmopolitan pathogen of maize and sorghum, is inflated with dispersed pseudogenes.</title>
        <authorList>
            <person name="Fletcher K."/>
            <person name="Martin F."/>
            <person name="Isakeit T."/>
            <person name="Cavanaugh K."/>
            <person name="Magill C."/>
            <person name="Michelmore R."/>
        </authorList>
    </citation>
    <scope>NUCLEOTIDE SEQUENCE [LARGE SCALE GENOMIC DNA]</scope>
    <source>
        <strain evidence="1">P6</strain>
    </source>
</reference>
<protein>
    <submittedName>
        <fullName evidence="1">Uncharacterized protein</fullName>
    </submittedName>
</protein>
<accession>A0ACC0WR29</accession>
<proteinExistence type="predicted"/>
<evidence type="ECO:0000313" key="2">
    <source>
        <dbReference type="Proteomes" id="UP001163321"/>
    </source>
</evidence>
<sequence length="183" mass="20557">MYSSHTLRGALRVTISLKSRVLRLEGISMFEFVLDPVSVKQFDVLESKLRDQQDELERIRGDMLAHAELKASTRNFEGNILWNDTKSETVAVNSDTGEVSIPCPGIYMIDTVVKAQPSRLNESASLRKNGEIIESASFDYDRKNPTICSSVLLSLTMWFEANDFVAVDCSCDIEQAFLSIVRL</sequence>
<name>A0ACC0WR29_9STRA</name>
<keyword evidence="2" id="KW-1185">Reference proteome</keyword>
<comment type="caution">
    <text evidence="1">The sequence shown here is derived from an EMBL/GenBank/DDBJ whole genome shotgun (WGS) entry which is preliminary data.</text>
</comment>
<organism evidence="1 2">
    <name type="scientific">Peronosclerospora sorghi</name>
    <dbReference type="NCBI Taxonomy" id="230839"/>
    <lineage>
        <taxon>Eukaryota</taxon>
        <taxon>Sar</taxon>
        <taxon>Stramenopiles</taxon>
        <taxon>Oomycota</taxon>
        <taxon>Peronosporomycetes</taxon>
        <taxon>Peronosporales</taxon>
        <taxon>Peronosporaceae</taxon>
        <taxon>Peronosclerospora</taxon>
    </lineage>
</organism>
<gene>
    <name evidence="1" type="ORF">PsorP6_015849</name>
</gene>
<dbReference type="EMBL" id="CM047589">
    <property type="protein sequence ID" value="KAI9920509.1"/>
    <property type="molecule type" value="Genomic_DNA"/>
</dbReference>
<evidence type="ECO:0000313" key="1">
    <source>
        <dbReference type="EMBL" id="KAI9920509.1"/>
    </source>
</evidence>
<dbReference type="Proteomes" id="UP001163321">
    <property type="component" value="Chromosome 10"/>
</dbReference>